<gene>
    <name evidence="2" type="ORF">LCGC14_0584110</name>
</gene>
<dbReference type="InterPro" id="IPR028992">
    <property type="entry name" value="Hedgehog/Intein_dom"/>
</dbReference>
<dbReference type="EMBL" id="LAZR01000892">
    <property type="protein sequence ID" value="KKN55272.1"/>
    <property type="molecule type" value="Genomic_DNA"/>
</dbReference>
<evidence type="ECO:0000259" key="1">
    <source>
        <dbReference type="Pfam" id="PF13403"/>
    </source>
</evidence>
<comment type="caution">
    <text evidence="2">The sequence shown here is derived from an EMBL/GenBank/DDBJ whole genome shotgun (WGS) entry which is preliminary data.</text>
</comment>
<dbReference type="SUPFAM" id="SSF51294">
    <property type="entry name" value="Hedgehog/intein (Hint) domain"/>
    <property type="match status" value="2"/>
</dbReference>
<sequence>MGQSRAPAVALFENAFSAFARGTLVQTTNGEIAVEDLQPGDHILDVDGQPSPVLWIGSSSFIPADTGRRTPLVRVMADSFGQGRPSGFPTFGPAARVLHTPMAMRGDQSPKPVLTSLYDLIDGINIIEISPPTPVQLFHLCLKRHSVVCVNGLELETYHPGQNTLRDIPLHMRDKLLSMFPHIKKLDDFGPLNYRRAVQVRTPAA</sequence>
<reference evidence="2" key="1">
    <citation type="journal article" date="2015" name="Nature">
        <title>Complex archaea that bridge the gap between prokaryotes and eukaryotes.</title>
        <authorList>
            <person name="Spang A."/>
            <person name="Saw J.H."/>
            <person name="Jorgensen S.L."/>
            <person name="Zaremba-Niedzwiedzka K."/>
            <person name="Martijn J."/>
            <person name="Lind A.E."/>
            <person name="van Eijk R."/>
            <person name="Schleper C."/>
            <person name="Guy L."/>
            <person name="Ettema T.J."/>
        </authorList>
    </citation>
    <scope>NUCLEOTIDE SEQUENCE</scope>
</reference>
<proteinExistence type="predicted"/>
<dbReference type="InterPro" id="IPR036844">
    <property type="entry name" value="Hint_dom_sf"/>
</dbReference>
<dbReference type="AlphaFoldDB" id="A0A0F9RZB1"/>
<name>A0A0F9RZB1_9ZZZZ</name>
<accession>A0A0F9RZB1</accession>
<feature type="domain" description="Hedgehog/Intein (Hint)" evidence="1">
    <location>
        <begin position="18"/>
        <end position="162"/>
    </location>
</feature>
<evidence type="ECO:0000313" key="2">
    <source>
        <dbReference type="EMBL" id="KKN55272.1"/>
    </source>
</evidence>
<organism evidence="2">
    <name type="scientific">marine sediment metagenome</name>
    <dbReference type="NCBI Taxonomy" id="412755"/>
    <lineage>
        <taxon>unclassified sequences</taxon>
        <taxon>metagenomes</taxon>
        <taxon>ecological metagenomes</taxon>
    </lineage>
</organism>
<dbReference type="Pfam" id="PF13403">
    <property type="entry name" value="Hint_2"/>
    <property type="match status" value="1"/>
</dbReference>
<protein>
    <recommendedName>
        <fullName evidence="1">Hedgehog/Intein (Hint) domain-containing protein</fullName>
    </recommendedName>
</protein>